<dbReference type="AlphaFoldDB" id="U9T814"/>
<name>U9T814_RHIID</name>
<accession>U9T814</accession>
<dbReference type="EMBL" id="KI294974">
    <property type="protein sequence ID" value="ESA03512.1"/>
    <property type="molecule type" value="Genomic_DNA"/>
</dbReference>
<proteinExistence type="predicted"/>
<evidence type="ECO:0000313" key="1">
    <source>
        <dbReference type="EMBL" id="ESA03512.1"/>
    </source>
</evidence>
<sequence length="62" mass="6926">MLLQLSEIITESKSPKLRNSKVFVILANIIVPTRIIPCVTSDKSLATRPKFNNTGQKILAQF</sequence>
<protein>
    <submittedName>
        <fullName evidence="1">Uncharacterized protein</fullName>
    </submittedName>
</protein>
<organism evidence="1">
    <name type="scientific">Rhizophagus irregularis (strain DAOM 181602 / DAOM 197198 / MUCL 43194)</name>
    <name type="common">Arbuscular mycorrhizal fungus</name>
    <name type="synonym">Glomus intraradices</name>
    <dbReference type="NCBI Taxonomy" id="747089"/>
    <lineage>
        <taxon>Eukaryota</taxon>
        <taxon>Fungi</taxon>
        <taxon>Fungi incertae sedis</taxon>
        <taxon>Mucoromycota</taxon>
        <taxon>Glomeromycotina</taxon>
        <taxon>Glomeromycetes</taxon>
        <taxon>Glomerales</taxon>
        <taxon>Glomeraceae</taxon>
        <taxon>Rhizophagus</taxon>
    </lineage>
</organism>
<reference evidence="1" key="1">
    <citation type="submission" date="2013-07" db="EMBL/GenBank/DDBJ databases">
        <title>The genome of an arbuscular mycorrhizal fungus provides insights into the evolution of the oldest plant symbiosis.</title>
        <authorList>
            <consortium name="DOE Joint Genome Institute"/>
            <person name="Tisserant E."/>
            <person name="Malbreil M."/>
            <person name="Kuo A."/>
            <person name="Kohler A."/>
            <person name="Symeonidi A."/>
            <person name="Balestrini R."/>
            <person name="Charron P."/>
            <person name="Duensing N."/>
            <person name="Frei-dit-Frey N."/>
            <person name="Gianinazzi-Pearson V."/>
            <person name="Gilbert B."/>
            <person name="Handa Y."/>
            <person name="Hijri M."/>
            <person name="Kaul R."/>
            <person name="Kawaguchi M."/>
            <person name="Krajinski F."/>
            <person name="Lammers P."/>
            <person name="Lapierre D."/>
            <person name="Masclaux F.G."/>
            <person name="Murat C."/>
            <person name="Morin E."/>
            <person name="Ndikumana S."/>
            <person name="Pagni M."/>
            <person name="Petitpierre D."/>
            <person name="Requena N."/>
            <person name="Rosikiewicz P."/>
            <person name="Riley R."/>
            <person name="Saito K."/>
            <person name="San Clemente H."/>
            <person name="Shapiro H."/>
            <person name="van Tuinen D."/>
            <person name="Becard G."/>
            <person name="Bonfante P."/>
            <person name="Paszkowski U."/>
            <person name="Shachar-Hill Y."/>
            <person name="Young J.P."/>
            <person name="Sanders I.R."/>
            <person name="Henrissat B."/>
            <person name="Rensing S.A."/>
            <person name="Grigoriev I.V."/>
            <person name="Corradi N."/>
            <person name="Roux C."/>
            <person name="Martin F."/>
        </authorList>
    </citation>
    <scope>NUCLEOTIDE SEQUENCE</scope>
    <source>
        <strain evidence="1">DAOM 197198</strain>
    </source>
</reference>
<dbReference type="HOGENOM" id="CLU_2905319_0_0_1"/>
<gene>
    <name evidence="1" type="ORF">GLOINDRAFT_5490</name>
</gene>